<dbReference type="AlphaFoldDB" id="A0A368FV63"/>
<accession>A0A368FV63</accession>
<organism evidence="2 3">
    <name type="scientific">Ancylostoma caninum</name>
    <name type="common">Dog hookworm</name>
    <dbReference type="NCBI Taxonomy" id="29170"/>
    <lineage>
        <taxon>Eukaryota</taxon>
        <taxon>Metazoa</taxon>
        <taxon>Ecdysozoa</taxon>
        <taxon>Nematoda</taxon>
        <taxon>Chromadorea</taxon>
        <taxon>Rhabditida</taxon>
        <taxon>Rhabditina</taxon>
        <taxon>Rhabditomorpha</taxon>
        <taxon>Strongyloidea</taxon>
        <taxon>Ancylostomatidae</taxon>
        <taxon>Ancylostomatinae</taxon>
        <taxon>Ancylostoma</taxon>
    </lineage>
</organism>
<evidence type="ECO:0000256" key="1">
    <source>
        <dbReference type="SAM" id="Phobius"/>
    </source>
</evidence>
<reference evidence="2 3" key="1">
    <citation type="submission" date="2014-10" db="EMBL/GenBank/DDBJ databases">
        <title>Draft genome of the hookworm Ancylostoma caninum.</title>
        <authorList>
            <person name="Mitreva M."/>
        </authorList>
    </citation>
    <scope>NUCLEOTIDE SEQUENCE [LARGE SCALE GENOMIC DNA]</scope>
    <source>
        <strain evidence="2 3">Baltimore</strain>
    </source>
</reference>
<keyword evidence="1" id="KW-0812">Transmembrane</keyword>
<evidence type="ECO:0000313" key="3">
    <source>
        <dbReference type="Proteomes" id="UP000252519"/>
    </source>
</evidence>
<sequence length="202" mass="22996">MRINRGDVTSTQALFTGSSYSLSYKIRAETAGPITAMAMIPLFGLSLVVFHLLVTTQSTSDSGQNEGLVVCQEHMEKGYRAYLYTAVMIGARRPSFANYNCSEETIACDSVPLHHLITRIHDARYEYIFHIGRKWSYLSEHYSFLREAGIELGKKMHDLELWRMDESRMVKGKLESIGCCYNWKQKETGCVLRFNGSYVSHA</sequence>
<feature type="transmembrane region" description="Helical" evidence="1">
    <location>
        <begin position="34"/>
        <end position="54"/>
    </location>
</feature>
<dbReference type="Proteomes" id="UP000252519">
    <property type="component" value="Unassembled WGS sequence"/>
</dbReference>
<keyword evidence="3" id="KW-1185">Reference proteome</keyword>
<evidence type="ECO:0000313" key="2">
    <source>
        <dbReference type="EMBL" id="RCN35982.1"/>
    </source>
</evidence>
<protein>
    <submittedName>
        <fullName evidence="2">Uncharacterized protein</fullName>
    </submittedName>
</protein>
<gene>
    <name evidence="2" type="ORF">ANCCAN_18147</name>
</gene>
<name>A0A368FV63_ANCCA</name>
<dbReference type="EMBL" id="JOJR01000603">
    <property type="protein sequence ID" value="RCN35982.1"/>
    <property type="molecule type" value="Genomic_DNA"/>
</dbReference>
<keyword evidence="1" id="KW-1133">Transmembrane helix</keyword>
<proteinExistence type="predicted"/>
<comment type="caution">
    <text evidence="2">The sequence shown here is derived from an EMBL/GenBank/DDBJ whole genome shotgun (WGS) entry which is preliminary data.</text>
</comment>
<keyword evidence="1" id="KW-0472">Membrane</keyword>